<evidence type="ECO:0000313" key="3">
    <source>
        <dbReference type="Proteomes" id="UP000377595"/>
    </source>
</evidence>
<dbReference type="Pfam" id="PF13577">
    <property type="entry name" value="SnoaL_4"/>
    <property type="match status" value="1"/>
</dbReference>
<sequence>MAERSLEERLRAIEDRAAIVDLLCKYAVSIDRLRWDDFSSCFVETVEVDLIRTDGWVRFERSELVSLVRGVFESYSATQHVSANHQISIEGDRAVAWSTLNATHYLKDMTDGEFHQQVGYYEYRLTRDQDWRIAKIRQVEHWQRGNQQIFDRTVR</sequence>
<dbReference type="SUPFAM" id="SSF54427">
    <property type="entry name" value="NTF2-like"/>
    <property type="match status" value="1"/>
</dbReference>
<comment type="caution">
    <text evidence="2">The sequence shown here is derived from an EMBL/GenBank/DDBJ whole genome shotgun (WGS) entry which is preliminary data.</text>
</comment>
<dbReference type="InterPro" id="IPR037401">
    <property type="entry name" value="SnoaL-like"/>
</dbReference>
<dbReference type="InterPro" id="IPR032710">
    <property type="entry name" value="NTF2-like_dom_sf"/>
</dbReference>
<organism evidence="2 3">
    <name type="scientific">Acrocarpospora pleiomorpha</name>
    <dbReference type="NCBI Taxonomy" id="90975"/>
    <lineage>
        <taxon>Bacteria</taxon>
        <taxon>Bacillati</taxon>
        <taxon>Actinomycetota</taxon>
        <taxon>Actinomycetes</taxon>
        <taxon>Streptosporangiales</taxon>
        <taxon>Streptosporangiaceae</taxon>
        <taxon>Acrocarpospora</taxon>
    </lineage>
</organism>
<evidence type="ECO:0000259" key="1">
    <source>
        <dbReference type="Pfam" id="PF13577"/>
    </source>
</evidence>
<dbReference type="EMBL" id="BLAF01000010">
    <property type="protein sequence ID" value="GES19071.1"/>
    <property type="molecule type" value="Genomic_DNA"/>
</dbReference>
<dbReference type="AlphaFoldDB" id="A0A5M3XHE1"/>
<keyword evidence="3" id="KW-1185">Reference proteome</keyword>
<evidence type="ECO:0000313" key="2">
    <source>
        <dbReference type="EMBL" id="GES19071.1"/>
    </source>
</evidence>
<proteinExistence type="predicted"/>
<reference evidence="2 3" key="1">
    <citation type="submission" date="2019-10" db="EMBL/GenBank/DDBJ databases">
        <title>Whole genome shotgun sequence of Acrocarpospora pleiomorpha NBRC 16267.</title>
        <authorList>
            <person name="Ichikawa N."/>
            <person name="Kimura A."/>
            <person name="Kitahashi Y."/>
            <person name="Komaki H."/>
            <person name="Oguchi A."/>
        </authorList>
    </citation>
    <scope>NUCLEOTIDE SEQUENCE [LARGE SCALE GENOMIC DNA]</scope>
    <source>
        <strain evidence="2 3">NBRC 16267</strain>
    </source>
</reference>
<gene>
    <name evidence="2" type="ORF">Aple_019670</name>
</gene>
<feature type="domain" description="SnoaL-like" evidence="1">
    <location>
        <begin position="12"/>
        <end position="136"/>
    </location>
</feature>
<dbReference type="OrthoDB" id="981191at2"/>
<name>A0A5M3XHE1_9ACTN</name>
<dbReference type="Gene3D" id="3.10.450.50">
    <property type="match status" value="1"/>
</dbReference>
<accession>A0A5M3XHE1</accession>
<protein>
    <recommendedName>
        <fullName evidence="1">SnoaL-like domain-containing protein</fullName>
    </recommendedName>
</protein>
<dbReference type="RefSeq" id="WP_155344189.1">
    <property type="nucleotide sequence ID" value="NZ_BAAAHM010000018.1"/>
</dbReference>
<dbReference type="Proteomes" id="UP000377595">
    <property type="component" value="Unassembled WGS sequence"/>
</dbReference>